<comment type="catalytic activity">
    <reaction evidence="1 12">
        <text>AMP + diphosphate = 5-phospho-alpha-D-ribose 1-diphosphate + adenine</text>
        <dbReference type="Rhea" id="RHEA:16609"/>
        <dbReference type="ChEBI" id="CHEBI:16708"/>
        <dbReference type="ChEBI" id="CHEBI:33019"/>
        <dbReference type="ChEBI" id="CHEBI:58017"/>
        <dbReference type="ChEBI" id="CHEBI:456215"/>
        <dbReference type="EC" id="2.4.2.7"/>
    </reaction>
</comment>
<comment type="pathway">
    <text evidence="4 12">Purine metabolism; AMP biosynthesis via salvage pathway; AMP from adenine: step 1/1.</text>
</comment>
<comment type="function">
    <text evidence="2 12">Catalyzes a salvage reaction resulting in the formation of AMP, that is energically less costly than de novo synthesis.</text>
</comment>
<dbReference type="InterPro" id="IPR000836">
    <property type="entry name" value="PRTase_dom"/>
</dbReference>
<evidence type="ECO:0000313" key="16">
    <source>
        <dbReference type="Proteomes" id="UP000068026"/>
    </source>
</evidence>
<dbReference type="EMBL" id="CP014223">
    <property type="protein sequence ID" value="AMJ40043.1"/>
    <property type="molecule type" value="Genomic_DNA"/>
</dbReference>
<dbReference type="NCBIfam" id="TIGR01090">
    <property type="entry name" value="apt"/>
    <property type="match status" value="1"/>
</dbReference>
<dbReference type="GO" id="GO:0003999">
    <property type="term" value="F:adenine phosphoribosyltransferase activity"/>
    <property type="evidence" value="ECO:0007669"/>
    <property type="project" value="UniProtKB-UniRule"/>
</dbReference>
<comment type="subcellular location">
    <subcellularLocation>
        <location evidence="3 12">Cytoplasm</location>
    </subcellularLocation>
</comment>
<dbReference type="GO" id="GO:0002055">
    <property type="term" value="F:adenine binding"/>
    <property type="evidence" value="ECO:0007669"/>
    <property type="project" value="TreeGrafter"/>
</dbReference>
<sequence length="170" mass="18823">MELKDKIRSIPDYPEKGVMFRDITTLLKDAEGLVDAVDQMQKKLEGLEFDLVLGPESRGFIFGMPIAYNLKKGFIPIRKKGKLPAEVVSKEYSLEYGTATIEMHMDAVKPGQKVVIVDDLLATGGTAKAIVDMVESVGAEVVSLNFLIELGFLKGRDVLEGYKVETVIHY</sequence>
<dbReference type="KEGG" id="cpro:CPRO_04340"/>
<dbReference type="InterPro" id="IPR050054">
    <property type="entry name" value="UPRTase/APRTase"/>
</dbReference>
<keyword evidence="8 12" id="KW-0963">Cytoplasm</keyword>
<dbReference type="EC" id="2.4.2.7" evidence="7 12"/>
<reference evidence="16" key="2">
    <citation type="submission" date="2016-01" db="EMBL/GenBank/DDBJ databases">
        <authorList>
            <person name="Poehlein A."/>
            <person name="Schlien K."/>
            <person name="Gottschalk G."/>
            <person name="Buckel W."/>
            <person name="Daniel R."/>
        </authorList>
    </citation>
    <scope>NUCLEOTIDE SEQUENCE [LARGE SCALE GENOMIC DNA]</scope>
    <source>
        <strain evidence="16">X2</strain>
    </source>
</reference>
<dbReference type="AlphaFoldDB" id="A0A120MK36"/>
<keyword evidence="9 12" id="KW-0328">Glycosyltransferase</keyword>
<accession>A0A120MK36</accession>
<dbReference type="Proteomes" id="UP000068026">
    <property type="component" value="Chromosome"/>
</dbReference>
<dbReference type="NCBIfam" id="NF002633">
    <property type="entry name" value="PRK02304.1-2"/>
    <property type="match status" value="1"/>
</dbReference>
<name>A0A120MK36_ANAPI</name>
<evidence type="ECO:0000259" key="13">
    <source>
        <dbReference type="Pfam" id="PF00156"/>
    </source>
</evidence>
<evidence type="ECO:0000256" key="7">
    <source>
        <dbReference type="ARBA" id="ARBA00011893"/>
    </source>
</evidence>
<dbReference type="Gene3D" id="3.40.50.2020">
    <property type="match status" value="1"/>
</dbReference>
<organism evidence="15 17">
    <name type="scientific">Anaerotignum propionicum DSM 1682</name>
    <dbReference type="NCBI Taxonomy" id="991789"/>
    <lineage>
        <taxon>Bacteria</taxon>
        <taxon>Bacillati</taxon>
        <taxon>Bacillota</taxon>
        <taxon>Clostridia</taxon>
        <taxon>Lachnospirales</taxon>
        <taxon>Anaerotignaceae</taxon>
        <taxon>Anaerotignum</taxon>
    </lineage>
</organism>
<reference evidence="15" key="4">
    <citation type="submission" date="2016-11" db="EMBL/GenBank/DDBJ databases">
        <authorList>
            <person name="Varghese N."/>
            <person name="Submissions S."/>
        </authorList>
    </citation>
    <scope>NUCLEOTIDE SEQUENCE</scope>
    <source>
        <strain evidence="15">DSM 1682</strain>
    </source>
</reference>
<dbReference type="FunFam" id="3.40.50.2020:FF:000004">
    <property type="entry name" value="Adenine phosphoribosyltransferase"/>
    <property type="match status" value="1"/>
</dbReference>
<evidence type="ECO:0000256" key="3">
    <source>
        <dbReference type="ARBA" id="ARBA00004496"/>
    </source>
</evidence>
<dbReference type="NCBIfam" id="NF002634">
    <property type="entry name" value="PRK02304.1-3"/>
    <property type="match status" value="1"/>
</dbReference>
<dbReference type="RefSeq" id="WP_066047349.1">
    <property type="nucleotide sequence ID" value="NZ_CP014223.1"/>
</dbReference>
<dbReference type="EMBL" id="FQUA01000007">
    <property type="protein sequence ID" value="SHE79312.1"/>
    <property type="molecule type" value="Genomic_DNA"/>
</dbReference>
<evidence type="ECO:0000256" key="4">
    <source>
        <dbReference type="ARBA" id="ARBA00004659"/>
    </source>
</evidence>
<evidence type="ECO:0000256" key="12">
    <source>
        <dbReference type="HAMAP-Rule" id="MF_00004"/>
    </source>
</evidence>
<evidence type="ECO:0000313" key="17">
    <source>
        <dbReference type="Proteomes" id="UP000184204"/>
    </source>
</evidence>
<dbReference type="OrthoDB" id="9803963at2"/>
<proteinExistence type="inferred from homology"/>
<evidence type="ECO:0000256" key="2">
    <source>
        <dbReference type="ARBA" id="ARBA00003968"/>
    </source>
</evidence>
<evidence type="ECO:0000256" key="10">
    <source>
        <dbReference type="ARBA" id="ARBA00022679"/>
    </source>
</evidence>
<dbReference type="PANTHER" id="PTHR32315:SF3">
    <property type="entry name" value="ADENINE PHOSPHORIBOSYLTRANSFERASE"/>
    <property type="match status" value="1"/>
</dbReference>
<dbReference type="SUPFAM" id="SSF53271">
    <property type="entry name" value="PRTase-like"/>
    <property type="match status" value="1"/>
</dbReference>
<evidence type="ECO:0000256" key="8">
    <source>
        <dbReference type="ARBA" id="ARBA00022490"/>
    </source>
</evidence>
<evidence type="ECO:0000256" key="6">
    <source>
        <dbReference type="ARBA" id="ARBA00011738"/>
    </source>
</evidence>
<dbReference type="CDD" id="cd06223">
    <property type="entry name" value="PRTases_typeI"/>
    <property type="match status" value="1"/>
</dbReference>
<evidence type="ECO:0000313" key="15">
    <source>
        <dbReference type="EMBL" id="SHE79312.1"/>
    </source>
</evidence>
<dbReference type="HAMAP" id="MF_00004">
    <property type="entry name" value="Aden_phosphoribosyltr"/>
    <property type="match status" value="1"/>
</dbReference>
<evidence type="ECO:0000256" key="5">
    <source>
        <dbReference type="ARBA" id="ARBA00008391"/>
    </source>
</evidence>
<comment type="subunit">
    <text evidence="6 12">Homodimer.</text>
</comment>
<dbReference type="Proteomes" id="UP000184204">
    <property type="component" value="Unassembled WGS sequence"/>
</dbReference>
<reference evidence="17" key="3">
    <citation type="submission" date="2016-11" db="EMBL/GenBank/DDBJ databases">
        <authorList>
            <person name="Jaros S."/>
            <person name="Januszkiewicz K."/>
            <person name="Wedrychowicz H."/>
        </authorList>
    </citation>
    <scope>NUCLEOTIDE SEQUENCE [LARGE SCALE GENOMIC DNA]</scope>
    <source>
        <strain evidence="17">DSM 1682</strain>
    </source>
</reference>
<evidence type="ECO:0000256" key="9">
    <source>
        <dbReference type="ARBA" id="ARBA00022676"/>
    </source>
</evidence>
<feature type="domain" description="Phosphoribosyltransferase" evidence="13">
    <location>
        <begin position="33"/>
        <end position="148"/>
    </location>
</feature>
<dbReference type="GO" id="GO:0006166">
    <property type="term" value="P:purine ribonucleoside salvage"/>
    <property type="evidence" value="ECO:0007669"/>
    <property type="project" value="UniProtKB-UniRule"/>
</dbReference>
<evidence type="ECO:0000256" key="1">
    <source>
        <dbReference type="ARBA" id="ARBA00000868"/>
    </source>
</evidence>
<dbReference type="PANTHER" id="PTHR32315">
    <property type="entry name" value="ADENINE PHOSPHORIBOSYLTRANSFERASE"/>
    <property type="match status" value="1"/>
</dbReference>
<dbReference type="InterPro" id="IPR029057">
    <property type="entry name" value="PRTase-like"/>
</dbReference>
<dbReference type="GO" id="GO:0006168">
    <property type="term" value="P:adenine salvage"/>
    <property type="evidence" value="ECO:0007669"/>
    <property type="project" value="InterPro"/>
</dbReference>
<keyword evidence="16" id="KW-1185">Reference proteome</keyword>
<dbReference type="Pfam" id="PF00156">
    <property type="entry name" value="Pribosyltran"/>
    <property type="match status" value="1"/>
</dbReference>
<dbReference type="GO" id="GO:0016208">
    <property type="term" value="F:AMP binding"/>
    <property type="evidence" value="ECO:0007669"/>
    <property type="project" value="TreeGrafter"/>
</dbReference>
<dbReference type="GO" id="GO:0044209">
    <property type="term" value="P:AMP salvage"/>
    <property type="evidence" value="ECO:0007669"/>
    <property type="project" value="UniProtKB-UniRule"/>
</dbReference>
<keyword evidence="11 12" id="KW-0660">Purine salvage</keyword>
<dbReference type="NCBIfam" id="NF002636">
    <property type="entry name" value="PRK02304.1-5"/>
    <property type="match status" value="1"/>
</dbReference>
<gene>
    <name evidence="12 14" type="primary">apt</name>
    <name evidence="14" type="ORF">CPRO_04340</name>
    <name evidence="15" type="ORF">SAMN02745151_01817</name>
</gene>
<keyword evidence="10 12" id="KW-0808">Transferase</keyword>
<reference evidence="14 16" key="1">
    <citation type="journal article" date="2016" name="Genome Announc.">
        <title>Complete Genome Sequence of the Amino Acid-Fermenting Clostridium propionicum X2 (DSM 1682).</title>
        <authorList>
            <person name="Poehlein A."/>
            <person name="Schlien K."/>
            <person name="Chowdhury N.P."/>
            <person name="Gottschalk G."/>
            <person name="Buckel W."/>
            <person name="Daniel R."/>
        </authorList>
    </citation>
    <scope>NUCLEOTIDE SEQUENCE [LARGE SCALE GENOMIC DNA]</scope>
    <source>
        <strain evidence="14 16">X2</strain>
    </source>
</reference>
<dbReference type="GO" id="GO:0005737">
    <property type="term" value="C:cytoplasm"/>
    <property type="evidence" value="ECO:0007669"/>
    <property type="project" value="UniProtKB-SubCell"/>
</dbReference>
<comment type="similarity">
    <text evidence="5 12">Belongs to the purine/pyrimidine phosphoribosyltransferase family.</text>
</comment>
<evidence type="ECO:0000256" key="11">
    <source>
        <dbReference type="ARBA" id="ARBA00022726"/>
    </source>
</evidence>
<protein>
    <recommendedName>
        <fullName evidence="7 12">Adenine phosphoribosyltransferase</fullName>
        <shortName evidence="12">APRT</shortName>
        <ecNumber evidence="7 12">2.4.2.7</ecNumber>
    </recommendedName>
</protein>
<evidence type="ECO:0000313" key="14">
    <source>
        <dbReference type="EMBL" id="AMJ40043.1"/>
    </source>
</evidence>
<dbReference type="InterPro" id="IPR005764">
    <property type="entry name" value="Ade_phspho_trans"/>
</dbReference>